<evidence type="ECO:0000259" key="2">
    <source>
        <dbReference type="Pfam" id="PF07811"/>
    </source>
</evidence>
<keyword evidence="1" id="KW-0812">Transmembrane</keyword>
<feature type="transmembrane region" description="Helical" evidence="1">
    <location>
        <begin position="12"/>
        <end position="39"/>
    </location>
</feature>
<evidence type="ECO:0000313" key="4">
    <source>
        <dbReference type="Proteomes" id="UP000001623"/>
    </source>
</evidence>
<proteinExistence type="predicted"/>
<dbReference type="eggNOG" id="ENOG50335IV">
    <property type="taxonomic scope" value="Bacteria"/>
</dbReference>
<reference evidence="3 4" key="1">
    <citation type="submission" date="2010-10" db="EMBL/GenBank/DDBJ databases">
        <title>Complete sequence of Mesorhizobium opportunistum WSM2075.</title>
        <authorList>
            <consortium name="US DOE Joint Genome Institute"/>
            <person name="Lucas S."/>
            <person name="Copeland A."/>
            <person name="Lapidus A."/>
            <person name="Cheng J.-F."/>
            <person name="Bruce D."/>
            <person name="Goodwin L."/>
            <person name="Pitluck S."/>
            <person name="Chertkov O."/>
            <person name="Misra M."/>
            <person name="Detter J.C."/>
            <person name="Han C."/>
            <person name="Tapia R."/>
            <person name="Land M."/>
            <person name="Hauser L."/>
            <person name="Kyrpides N."/>
            <person name="Ovchinnikova G."/>
            <person name="Mavrommatis K.M."/>
            <person name="Tiwari R.P."/>
            <person name="Howieson J.G."/>
            <person name="O'Hara G.W."/>
            <person name="Nandasena K.G."/>
            <person name="Woyke T."/>
        </authorList>
    </citation>
    <scope>NUCLEOTIDE SEQUENCE [LARGE SCALE GENOMIC DNA]</scope>
    <source>
        <strain evidence="4">LMG 24607 / HAMBI 3007 / WSM2075</strain>
    </source>
</reference>
<keyword evidence="1" id="KW-0472">Membrane</keyword>
<dbReference type="HOGENOM" id="CLU_1325609_0_0_5"/>
<feature type="domain" description="TadE-like" evidence="2">
    <location>
        <begin position="11"/>
        <end position="53"/>
    </location>
</feature>
<dbReference type="EMBL" id="CP002279">
    <property type="protein sequence ID" value="AEH87107.1"/>
    <property type="molecule type" value="Genomic_DNA"/>
</dbReference>
<dbReference type="InterPro" id="IPR012495">
    <property type="entry name" value="TadE-like_dom"/>
</dbReference>
<sequence length="212" mass="22631">MIQRFAKSEDGAAMVEMTLVSVLLFSLVFGFVDFGYAFYQWNAATKAVQVGARLASISDPVSTALATAAPTTTPGAPVKTTDYAPFVCYYTGNTGACNGDTSKFNAAGFSTIFRGDTTYTNDDTCPTLAANQRPGMCHFFPGLHRDKIVITYMASGLGYQTRLGGPVPTIAVSLQNVTFQFFFLKGLMGFNDITMPSMLSTVTGEDMKSAGS</sequence>
<organism evidence="3 4">
    <name type="scientific">Mesorhizobium opportunistum (strain LMG 24607 / HAMBI 3007 / WSM2075)</name>
    <dbReference type="NCBI Taxonomy" id="536019"/>
    <lineage>
        <taxon>Bacteria</taxon>
        <taxon>Pseudomonadati</taxon>
        <taxon>Pseudomonadota</taxon>
        <taxon>Alphaproteobacteria</taxon>
        <taxon>Hyphomicrobiales</taxon>
        <taxon>Phyllobacteriaceae</taxon>
        <taxon>Mesorhizobium</taxon>
    </lineage>
</organism>
<dbReference type="STRING" id="536019.Mesop_2637"/>
<name>F7Y0X6_MESOW</name>
<dbReference type="Proteomes" id="UP000001623">
    <property type="component" value="Chromosome"/>
</dbReference>
<protein>
    <submittedName>
        <fullName evidence="3">TadE family protein</fullName>
    </submittedName>
</protein>
<keyword evidence="1" id="KW-1133">Transmembrane helix</keyword>
<accession>F7Y0X6</accession>
<dbReference type="Pfam" id="PF07811">
    <property type="entry name" value="TadE"/>
    <property type="match status" value="1"/>
</dbReference>
<gene>
    <name evidence="3" type="ordered locus">Mesop_2637</name>
</gene>
<dbReference type="KEGG" id="mop:Mesop_2637"/>
<evidence type="ECO:0000256" key="1">
    <source>
        <dbReference type="SAM" id="Phobius"/>
    </source>
</evidence>
<evidence type="ECO:0000313" key="3">
    <source>
        <dbReference type="EMBL" id="AEH87107.1"/>
    </source>
</evidence>
<dbReference type="AlphaFoldDB" id="F7Y0X6"/>
<dbReference type="RefSeq" id="WP_013893816.1">
    <property type="nucleotide sequence ID" value="NC_015675.1"/>
</dbReference>